<reference evidence="10 11" key="1">
    <citation type="submission" date="2024-07" db="EMBL/GenBank/DDBJ databases">
        <title>Uliginosibacterium paludis KCTC:42655.</title>
        <authorList>
            <person name="Kim M.K."/>
        </authorList>
    </citation>
    <scope>NUCLEOTIDE SEQUENCE [LARGE SCALE GENOMIC DNA]</scope>
    <source>
        <strain evidence="10 11">KCTC 42655</strain>
    </source>
</reference>
<dbReference type="PANTHER" id="PTHR32089:SF112">
    <property type="entry name" value="LYSOZYME-LIKE PROTEIN-RELATED"/>
    <property type="match status" value="1"/>
</dbReference>
<dbReference type="Pfam" id="PF00672">
    <property type="entry name" value="HAMP"/>
    <property type="match status" value="1"/>
</dbReference>
<evidence type="ECO:0000313" key="11">
    <source>
        <dbReference type="Proteomes" id="UP001548590"/>
    </source>
</evidence>
<feature type="domain" description="Methyl-accepting transducer" evidence="7">
    <location>
        <begin position="266"/>
        <end position="502"/>
    </location>
</feature>
<evidence type="ECO:0000256" key="6">
    <source>
        <dbReference type="SAM" id="Phobius"/>
    </source>
</evidence>
<dbReference type="InterPro" id="IPR024478">
    <property type="entry name" value="HlyB_4HB_MCP"/>
</dbReference>
<dbReference type="PRINTS" id="PR00260">
    <property type="entry name" value="CHEMTRNSDUCR"/>
</dbReference>
<sequence>MRIIHRMLAAPLLCVVLMLALGATGVYSINSMHGALRELFEQRFSQVLLVKGLESSLLQTHADAYSLFTALDGMPADRVSARIAAIDNALVRLDGQVQALRASDTFPEADRATLGQVAEALASYRKAVSTALDMATVDPAMGRSGMQTADDLFRQIASGVAEALQAQTDSARERYEAADSDSKRALTFSGLILVVSLVLAVCTSIFMARRIARPMAEAVRVAARVADGDLTLRIAPRSKDEVGQLLAALSRMQEGLRGVIAEVQAGAREVETASHSMSEMASGVADSVRLQGESLEHISEMVAGLSLGVQSAAERTEAVVRVAHETSQTASAGRDQVLRASSEVRKIVSTVDDTASSMTRLVSSAEEISGFANVIHEIADQTNLLALNAAIEAARAGEQGRGFAVVADEVRKLAEKTSAATAQIQQMIEHVQQQALQAAGGMETARSHVESGAAEVESLREPLCRLDEGALQSLANLQELNEVARQQSYASNDIAQRVEEINRGSTANSTAVGRGREAADELERLAQGLLDTVQRFRC</sequence>
<keyword evidence="11" id="KW-1185">Reference proteome</keyword>
<evidence type="ECO:0000256" key="5">
    <source>
        <dbReference type="PROSITE-ProRule" id="PRU00284"/>
    </source>
</evidence>
<keyword evidence="3 5" id="KW-0807">Transducer</keyword>
<feature type="domain" description="HAMP" evidence="9">
    <location>
        <begin position="209"/>
        <end position="261"/>
    </location>
</feature>
<dbReference type="Proteomes" id="UP001548590">
    <property type="component" value="Unassembled WGS sequence"/>
</dbReference>
<keyword evidence="6" id="KW-0812">Transmembrane</keyword>
<keyword evidence="6" id="KW-0472">Membrane</keyword>
<dbReference type="Gene3D" id="6.10.340.10">
    <property type="match status" value="1"/>
</dbReference>
<evidence type="ECO:0000313" key="10">
    <source>
        <dbReference type="EMBL" id="MET1489583.1"/>
    </source>
</evidence>
<dbReference type="InterPro" id="IPR004090">
    <property type="entry name" value="Chemotax_Me-accpt_rcpt"/>
</dbReference>
<proteinExistence type="inferred from homology"/>
<protein>
    <submittedName>
        <fullName evidence="10">Methyl-accepting chemotaxis protein</fullName>
    </submittedName>
</protein>
<dbReference type="InterPro" id="IPR004089">
    <property type="entry name" value="MCPsignal_dom"/>
</dbReference>
<dbReference type="InterPro" id="IPR003660">
    <property type="entry name" value="HAMP_dom"/>
</dbReference>
<evidence type="ECO:0000256" key="1">
    <source>
        <dbReference type="ARBA" id="ARBA00004429"/>
    </source>
</evidence>
<accession>A0ABV2CNU6</accession>
<comment type="subcellular location">
    <subcellularLocation>
        <location evidence="1">Cell inner membrane</location>
        <topology evidence="1">Multi-pass membrane protein</topology>
    </subcellularLocation>
</comment>
<keyword evidence="2" id="KW-1003">Cell membrane</keyword>
<dbReference type="CDD" id="cd06225">
    <property type="entry name" value="HAMP"/>
    <property type="match status" value="1"/>
</dbReference>
<name>A0ABV2CNU6_9RHOO</name>
<dbReference type="Pfam" id="PF12729">
    <property type="entry name" value="4HB_MCP_1"/>
    <property type="match status" value="1"/>
</dbReference>
<evidence type="ECO:0000256" key="2">
    <source>
        <dbReference type="ARBA" id="ARBA00022519"/>
    </source>
</evidence>
<evidence type="ECO:0000259" key="9">
    <source>
        <dbReference type="PROSITE" id="PS50885"/>
    </source>
</evidence>
<dbReference type="PROSITE" id="PS50192">
    <property type="entry name" value="T_SNARE"/>
    <property type="match status" value="1"/>
</dbReference>
<dbReference type="PANTHER" id="PTHR32089">
    <property type="entry name" value="METHYL-ACCEPTING CHEMOTAXIS PROTEIN MCPB"/>
    <property type="match status" value="1"/>
</dbReference>
<feature type="transmembrane region" description="Helical" evidence="6">
    <location>
        <begin position="185"/>
        <end position="208"/>
    </location>
</feature>
<evidence type="ECO:0000259" key="8">
    <source>
        <dbReference type="PROSITE" id="PS50192"/>
    </source>
</evidence>
<comment type="similarity">
    <text evidence="4">Belongs to the methyl-accepting chemotaxis (MCP) protein family.</text>
</comment>
<dbReference type="Pfam" id="PF00015">
    <property type="entry name" value="MCPsignal"/>
    <property type="match status" value="1"/>
</dbReference>
<dbReference type="InterPro" id="IPR000727">
    <property type="entry name" value="T_SNARE_dom"/>
</dbReference>
<dbReference type="EMBL" id="JBEWLZ010000003">
    <property type="protein sequence ID" value="MET1489583.1"/>
    <property type="molecule type" value="Genomic_DNA"/>
</dbReference>
<evidence type="ECO:0000259" key="7">
    <source>
        <dbReference type="PROSITE" id="PS50111"/>
    </source>
</evidence>
<dbReference type="PROSITE" id="PS50885">
    <property type="entry name" value="HAMP"/>
    <property type="match status" value="1"/>
</dbReference>
<evidence type="ECO:0000256" key="4">
    <source>
        <dbReference type="ARBA" id="ARBA00029447"/>
    </source>
</evidence>
<gene>
    <name evidence="10" type="ORF">ABVT11_07065</name>
</gene>
<keyword evidence="6" id="KW-1133">Transmembrane helix</keyword>
<organism evidence="10 11">
    <name type="scientific">Uliginosibacterium paludis</name>
    <dbReference type="NCBI Taxonomy" id="1615952"/>
    <lineage>
        <taxon>Bacteria</taxon>
        <taxon>Pseudomonadati</taxon>
        <taxon>Pseudomonadota</taxon>
        <taxon>Betaproteobacteria</taxon>
        <taxon>Rhodocyclales</taxon>
        <taxon>Zoogloeaceae</taxon>
        <taxon>Uliginosibacterium</taxon>
    </lineage>
</organism>
<keyword evidence="2" id="KW-0997">Cell inner membrane</keyword>
<evidence type="ECO:0000256" key="3">
    <source>
        <dbReference type="ARBA" id="ARBA00023224"/>
    </source>
</evidence>
<dbReference type="RefSeq" id="WP_345925220.1">
    <property type="nucleotide sequence ID" value="NZ_JBDIVF010000002.1"/>
</dbReference>
<dbReference type="SMART" id="SM00283">
    <property type="entry name" value="MA"/>
    <property type="match status" value="1"/>
</dbReference>
<dbReference type="SMART" id="SM00304">
    <property type="entry name" value="HAMP"/>
    <property type="match status" value="1"/>
</dbReference>
<dbReference type="SUPFAM" id="SSF58104">
    <property type="entry name" value="Methyl-accepting chemotaxis protein (MCP) signaling domain"/>
    <property type="match status" value="1"/>
</dbReference>
<dbReference type="PROSITE" id="PS50111">
    <property type="entry name" value="CHEMOTAXIS_TRANSDUC_2"/>
    <property type="match status" value="1"/>
</dbReference>
<feature type="domain" description="T-SNARE coiled-coil homology" evidence="8">
    <location>
        <begin position="257"/>
        <end position="319"/>
    </location>
</feature>
<dbReference type="Gene3D" id="1.10.287.950">
    <property type="entry name" value="Methyl-accepting chemotaxis protein"/>
    <property type="match status" value="1"/>
</dbReference>
<comment type="caution">
    <text evidence="10">The sequence shown here is derived from an EMBL/GenBank/DDBJ whole genome shotgun (WGS) entry which is preliminary data.</text>
</comment>